<dbReference type="InterPro" id="IPR000742">
    <property type="entry name" value="EGF"/>
</dbReference>
<dbReference type="EMBL" id="CAJJDN010000051">
    <property type="protein sequence ID" value="CAD8087683.1"/>
    <property type="molecule type" value="Genomic_DNA"/>
</dbReference>
<dbReference type="PROSITE" id="PS00022">
    <property type="entry name" value="EGF_1"/>
    <property type="match status" value="1"/>
</dbReference>
<sequence length="408" mass="48246">MNKLYFFLMVEIQCILYQFIATNEYLLVEIEAEGWTQMKIQIYEHNVKQSEAIENYEKYLQLYYKLKLGSYYELEILIIPETNFTIKQIDQKECPKQCSNNGNCINTSCQCYEQFLGSRCQFEIESYYNIQQYNIELDQYETQYLKLQYQQLDLINEQGQTKNLILSTNYEIEIQLYIVLPFQSILTSIQYQNILYNKSLNGSTTIDFSSYYQQFSGSSISYTFFFMFTNTNKNKQRYSMTFELKNSEITFQDFILVTILSVVAFIILLIVIFIVRRRCQYIQISKLKYQIDNQPKVDVVGQLPIVTPAKDSECIVCLDLLENQQCRQTSCKHIFHDHCLNEWLQKQQTCPLCRENLFEEEGAQILKIRNLSSSSLVAGQFSIIQSERQPIQQIILQRSMNNRLAAFQ</sequence>
<comment type="caution">
    <text evidence="11">The sequence shown here is derived from an EMBL/GenBank/DDBJ whole genome shotgun (WGS) entry which is preliminary data.</text>
</comment>
<dbReference type="FunFam" id="3.30.40.10:FF:001411">
    <property type="entry name" value="Uncharacterized protein"/>
    <property type="match status" value="1"/>
</dbReference>
<evidence type="ECO:0000256" key="9">
    <source>
        <dbReference type="SAM" id="Phobius"/>
    </source>
</evidence>
<evidence type="ECO:0000256" key="6">
    <source>
        <dbReference type="ARBA" id="ARBA00022989"/>
    </source>
</evidence>
<evidence type="ECO:0000313" key="12">
    <source>
        <dbReference type="Proteomes" id="UP000692954"/>
    </source>
</evidence>
<keyword evidence="3" id="KW-0479">Metal-binding</keyword>
<dbReference type="AlphaFoldDB" id="A0A8S1NDS5"/>
<dbReference type="PROSITE" id="PS50089">
    <property type="entry name" value="ZF_RING_2"/>
    <property type="match status" value="1"/>
</dbReference>
<protein>
    <recommendedName>
        <fullName evidence="10">RING-type domain-containing protein</fullName>
    </recommendedName>
</protein>
<reference evidence="11" key="1">
    <citation type="submission" date="2021-01" db="EMBL/GenBank/DDBJ databases">
        <authorList>
            <consortium name="Genoscope - CEA"/>
            <person name="William W."/>
        </authorList>
    </citation>
    <scope>NUCLEOTIDE SEQUENCE</scope>
</reference>
<feature type="transmembrane region" description="Helical" evidence="9">
    <location>
        <begin position="254"/>
        <end position="275"/>
    </location>
</feature>
<keyword evidence="2 9" id="KW-0812">Transmembrane</keyword>
<evidence type="ECO:0000256" key="1">
    <source>
        <dbReference type="ARBA" id="ARBA00004370"/>
    </source>
</evidence>
<keyword evidence="7 9" id="KW-0472">Membrane</keyword>
<evidence type="ECO:0000256" key="7">
    <source>
        <dbReference type="ARBA" id="ARBA00023136"/>
    </source>
</evidence>
<comment type="subcellular location">
    <subcellularLocation>
        <location evidence="1">Membrane</location>
    </subcellularLocation>
</comment>
<evidence type="ECO:0000256" key="2">
    <source>
        <dbReference type="ARBA" id="ARBA00022692"/>
    </source>
</evidence>
<evidence type="ECO:0000256" key="3">
    <source>
        <dbReference type="ARBA" id="ARBA00022723"/>
    </source>
</evidence>
<dbReference type="CDD" id="cd16454">
    <property type="entry name" value="RING-H2_PA-TM-RING"/>
    <property type="match status" value="1"/>
</dbReference>
<evidence type="ECO:0000256" key="4">
    <source>
        <dbReference type="ARBA" id="ARBA00022771"/>
    </source>
</evidence>
<feature type="domain" description="RING-type" evidence="10">
    <location>
        <begin position="314"/>
        <end position="354"/>
    </location>
</feature>
<keyword evidence="6 9" id="KW-1133">Transmembrane helix</keyword>
<name>A0A8S1NDS5_9CILI</name>
<evidence type="ECO:0000259" key="10">
    <source>
        <dbReference type="PROSITE" id="PS50089"/>
    </source>
</evidence>
<dbReference type="SMART" id="SM00184">
    <property type="entry name" value="RING"/>
    <property type="match status" value="1"/>
</dbReference>
<evidence type="ECO:0000313" key="11">
    <source>
        <dbReference type="EMBL" id="CAD8087683.1"/>
    </source>
</evidence>
<dbReference type="PANTHER" id="PTHR46539:SF1">
    <property type="entry name" value="E3 UBIQUITIN-PROTEIN LIGASE ATL42"/>
    <property type="match status" value="1"/>
</dbReference>
<dbReference type="GO" id="GO:0008270">
    <property type="term" value="F:zinc ion binding"/>
    <property type="evidence" value="ECO:0007669"/>
    <property type="project" value="UniProtKB-KW"/>
</dbReference>
<evidence type="ECO:0000256" key="8">
    <source>
        <dbReference type="PROSITE-ProRule" id="PRU00175"/>
    </source>
</evidence>
<accession>A0A8S1NDS5</accession>
<dbReference type="InterPro" id="IPR001841">
    <property type="entry name" value="Znf_RING"/>
</dbReference>
<keyword evidence="5" id="KW-0862">Zinc</keyword>
<proteinExistence type="predicted"/>
<dbReference type="Pfam" id="PF13639">
    <property type="entry name" value="zf-RING_2"/>
    <property type="match status" value="1"/>
</dbReference>
<evidence type="ECO:0000256" key="5">
    <source>
        <dbReference type="ARBA" id="ARBA00022833"/>
    </source>
</evidence>
<dbReference type="GO" id="GO:0016020">
    <property type="term" value="C:membrane"/>
    <property type="evidence" value="ECO:0007669"/>
    <property type="project" value="UniProtKB-SubCell"/>
</dbReference>
<gene>
    <name evidence="11" type="ORF">PSON_ATCC_30995.1.T0510331</name>
</gene>
<keyword evidence="12" id="KW-1185">Reference proteome</keyword>
<dbReference type="OrthoDB" id="8062037at2759"/>
<dbReference type="CDD" id="cd00054">
    <property type="entry name" value="EGF_CA"/>
    <property type="match status" value="1"/>
</dbReference>
<keyword evidence="4 8" id="KW-0863">Zinc-finger</keyword>
<dbReference type="PANTHER" id="PTHR46539">
    <property type="entry name" value="E3 UBIQUITIN-PROTEIN LIGASE ATL42"/>
    <property type="match status" value="1"/>
</dbReference>
<dbReference type="Proteomes" id="UP000692954">
    <property type="component" value="Unassembled WGS sequence"/>
</dbReference>
<organism evidence="11 12">
    <name type="scientific">Paramecium sonneborni</name>
    <dbReference type="NCBI Taxonomy" id="65129"/>
    <lineage>
        <taxon>Eukaryota</taxon>
        <taxon>Sar</taxon>
        <taxon>Alveolata</taxon>
        <taxon>Ciliophora</taxon>
        <taxon>Intramacronucleata</taxon>
        <taxon>Oligohymenophorea</taxon>
        <taxon>Peniculida</taxon>
        <taxon>Parameciidae</taxon>
        <taxon>Paramecium</taxon>
    </lineage>
</organism>